<reference evidence="1 2" key="1">
    <citation type="journal article" date="2014" name="Genome Biol.">
        <title>Transcriptome and methylome profiling reveals relics of genome dominance in the mesopolyploid Brassica oleracea.</title>
        <authorList>
            <person name="Parkin I.A."/>
            <person name="Koh C."/>
            <person name="Tang H."/>
            <person name="Robinson S.J."/>
            <person name="Kagale S."/>
            <person name="Clarke W.E."/>
            <person name="Town C.D."/>
            <person name="Nixon J."/>
            <person name="Krishnakumar V."/>
            <person name="Bidwell S.L."/>
            <person name="Denoeud F."/>
            <person name="Belcram H."/>
            <person name="Links M.G."/>
            <person name="Just J."/>
            <person name="Clarke C."/>
            <person name="Bender T."/>
            <person name="Huebert T."/>
            <person name="Mason A.S."/>
            <person name="Pires J.C."/>
            <person name="Barker G."/>
            <person name="Moore J."/>
            <person name="Walley P.G."/>
            <person name="Manoli S."/>
            <person name="Batley J."/>
            <person name="Edwards D."/>
            <person name="Nelson M.N."/>
            <person name="Wang X."/>
            <person name="Paterson A.H."/>
            <person name="King G."/>
            <person name="Bancroft I."/>
            <person name="Chalhoub B."/>
            <person name="Sharpe A.G."/>
        </authorList>
    </citation>
    <scope>NUCLEOTIDE SEQUENCE</scope>
    <source>
        <strain evidence="1 2">cv. TO1000</strain>
    </source>
</reference>
<dbReference type="Gramene" id="Bo1g126290.1">
    <property type="protein sequence ID" value="Bo1g126290.1"/>
    <property type="gene ID" value="Bo1g126290"/>
</dbReference>
<organism evidence="1 2">
    <name type="scientific">Brassica oleracea var. oleracea</name>
    <dbReference type="NCBI Taxonomy" id="109376"/>
    <lineage>
        <taxon>Eukaryota</taxon>
        <taxon>Viridiplantae</taxon>
        <taxon>Streptophyta</taxon>
        <taxon>Embryophyta</taxon>
        <taxon>Tracheophyta</taxon>
        <taxon>Spermatophyta</taxon>
        <taxon>Magnoliopsida</taxon>
        <taxon>eudicotyledons</taxon>
        <taxon>Gunneridae</taxon>
        <taxon>Pentapetalae</taxon>
        <taxon>rosids</taxon>
        <taxon>malvids</taxon>
        <taxon>Brassicales</taxon>
        <taxon>Brassicaceae</taxon>
        <taxon>Brassiceae</taxon>
        <taxon>Brassica</taxon>
    </lineage>
</organism>
<protein>
    <submittedName>
        <fullName evidence="1">Uncharacterized protein</fullName>
    </submittedName>
</protein>
<evidence type="ECO:0000313" key="2">
    <source>
        <dbReference type="Proteomes" id="UP000032141"/>
    </source>
</evidence>
<keyword evidence="2" id="KW-1185">Reference proteome</keyword>
<proteinExistence type="predicted"/>
<dbReference type="EnsemblPlants" id="Bo1g126290.1">
    <property type="protein sequence ID" value="Bo1g126290.1"/>
    <property type="gene ID" value="Bo1g126290"/>
</dbReference>
<sequence length="126" mass="14430">MKSHASQFQIEYENLKDAYTLVGDYRECRGSVGSLRKTQADDYVFEKEMREMKDGMKDHAHAEKLIPPIDGRIQGFWDHLPGLAVGGFESLPLMREQCDGFRARPRFTLGFKCAFILVLDVRGSKE</sequence>
<reference evidence="1" key="2">
    <citation type="submission" date="2015-03" db="UniProtKB">
        <authorList>
            <consortium name="EnsemblPlants"/>
        </authorList>
    </citation>
    <scope>IDENTIFICATION</scope>
</reference>
<dbReference type="AlphaFoldDB" id="A0A0D3ADD3"/>
<accession>A0A0D3ADD3</accession>
<evidence type="ECO:0000313" key="1">
    <source>
        <dbReference type="EnsemblPlants" id="Bo1g126290.1"/>
    </source>
</evidence>
<name>A0A0D3ADD3_BRAOL</name>
<dbReference type="Proteomes" id="UP000032141">
    <property type="component" value="Chromosome C1"/>
</dbReference>
<dbReference type="HOGENOM" id="CLU_1984651_0_0_1"/>